<dbReference type="PANTHER" id="PTHR45138:SF9">
    <property type="entry name" value="DIGUANYLATE CYCLASE DGCM-RELATED"/>
    <property type="match status" value="1"/>
</dbReference>
<dbReference type="PANTHER" id="PTHR45138">
    <property type="entry name" value="REGULATORY COMPONENTS OF SENSORY TRANSDUCTION SYSTEM"/>
    <property type="match status" value="1"/>
</dbReference>
<dbReference type="PROSITE" id="PS50887">
    <property type="entry name" value="GGDEF"/>
    <property type="match status" value="1"/>
</dbReference>
<gene>
    <name evidence="2" type="ORF">H6X83_11060</name>
</gene>
<name>A0A7G9WFK6_9FIRM</name>
<protein>
    <submittedName>
        <fullName evidence="2">GGDEF domain-containing protein</fullName>
    </submittedName>
</protein>
<dbReference type="CDD" id="cd01949">
    <property type="entry name" value="GGDEF"/>
    <property type="match status" value="1"/>
</dbReference>
<accession>A0A7G9WFK6</accession>
<dbReference type="Pfam" id="PF00990">
    <property type="entry name" value="GGDEF"/>
    <property type="match status" value="1"/>
</dbReference>
<evidence type="ECO:0000313" key="2">
    <source>
        <dbReference type="EMBL" id="QNO17468.1"/>
    </source>
</evidence>
<dbReference type="SMART" id="SM00267">
    <property type="entry name" value="GGDEF"/>
    <property type="match status" value="1"/>
</dbReference>
<dbReference type="InterPro" id="IPR000160">
    <property type="entry name" value="GGDEF_dom"/>
</dbReference>
<dbReference type="Gene3D" id="3.30.70.270">
    <property type="match status" value="1"/>
</dbReference>
<dbReference type="Proteomes" id="UP000516046">
    <property type="component" value="Chromosome"/>
</dbReference>
<proteinExistence type="predicted"/>
<evidence type="ECO:0000313" key="3">
    <source>
        <dbReference type="Proteomes" id="UP000516046"/>
    </source>
</evidence>
<dbReference type="GO" id="GO:0052621">
    <property type="term" value="F:diguanylate cyclase activity"/>
    <property type="evidence" value="ECO:0007669"/>
    <property type="project" value="TreeGrafter"/>
</dbReference>
<dbReference type="KEGG" id="caml:H6X83_11060"/>
<organism evidence="2 3">
    <name type="scientific">Caproicibacterium amylolyticum</name>
    <dbReference type="NCBI Taxonomy" id="2766537"/>
    <lineage>
        <taxon>Bacteria</taxon>
        <taxon>Bacillati</taxon>
        <taxon>Bacillota</taxon>
        <taxon>Clostridia</taxon>
        <taxon>Eubacteriales</taxon>
        <taxon>Oscillospiraceae</taxon>
        <taxon>Caproicibacterium</taxon>
    </lineage>
</organism>
<reference evidence="2 3" key="1">
    <citation type="submission" date="2020-08" db="EMBL/GenBank/DDBJ databases">
        <authorList>
            <person name="Ren C."/>
            <person name="Gu Y."/>
            <person name="Xu Y."/>
        </authorList>
    </citation>
    <scope>NUCLEOTIDE SEQUENCE [LARGE SCALE GENOMIC DNA]</scope>
    <source>
        <strain evidence="2 3">LBM18003</strain>
    </source>
</reference>
<dbReference type="EMBL" id="CP060696">
    <property type="protein sequence ID" value="QNO17468.1"/>
    <property type="molecule type" value="Genomic_DNA"/>
</dbReference>
<dbReference type="RefSeq" id="WP_212506538.1">
    <property type="nucleotide sequence ID" value="NZ_CP060696.1"/>
</dbReference>
<dbReference type="InterPro" id="IPR050469">
    <property type="entry name" value="Diguanylate_Cyclase"/>
</dbReference>
<dbReference type="AlphaFoldDB" id="A0A7G9WFK6"/>
<dbReference type="NCBIfam" id="TIGR00254">
    <property type="entry name" value="GGDEF"/>
    <property type="match status" value="1"/>
</dbReference>
<evidence type="ECO:0000259" key="1">
    <source>
        <dbReference type="PROSITE" id="PS50887"/>
    </source>
</evidence>
<sequence>MELKNHFTAEEMKATLAYLQAIFDVVRLVDPTDTSILTLDANNQLHKEPYTCFRIWNKECRCSNCTGITTFFCGCQKSKYEFIENNIFYVISKPITLELEAETLPIVLEIVSHVDDQLLLEQKENGKSIAELVDETSRKLYQDTLTSAYNRRFLDEFRFWHKGQNLLCSEVALLLLDVRKFKSINDTMGHLTGDQVLVQVAQTLQKNIRQQDSLIRLGGDEFVIILTGCKETEIIPKMVSLQKEVGKICYSEETQSYVGIDCGYAYTENFKAEEPFLKEMLHTADQWMYLEKSGGLHRM</sequence>
<keyword evidence="3" id="KW-1185">Reference proteome</keyword>
<dbReference type="InterPro" id="IPR043128">
    <property type="entry name" value="Rev_trsase/Diguanyl_cyclase"/>
</dbReference>
<dbReference type="InterPro" id="IPR029787">
    <property type="entry name" value="Nucleotide_cyclase"/>
</dbReference>
<dbReference type="SUPFAM" id="SSF55073">
    <property type="entry name" value="Nucleotide cyclase"/>
    <property type="match status" value="1"/>
</dbReference>
<feature type="domain" description="GGDEF" evidence="1">
    <location>
        <begin position="169"/>
        <end position="299"/>
    </location>
</feature>